<evidence type="ECO:0000256" key="1">
    <source>
        <dbReference type="ARBA" id="ARBA00022664"/>
    </source>
</evidence>
<dbReference type="PANTHER" id="PTHR15921:SF12">
    <property type="entry name" value="POLYADENYLATION AND CLEAVAGE FACTOR HOMOLOG 4"/>
    <property type="match status" value="1"/>
</dbReference>
<protein>
    <submittedName>
        <fullName evidence="3">Polyadenylation and cleavage factor-like 4</fullName>
    </submittedName>
</protein>
<evidence type="ECO:0000313" key="4">
    <source>
        <dbReference type="Proteomes" id="UP000288805"/>
    </source>
</evidence>
<dbReference type="Pfam" id="PF04818">
    <property type="entry name" value="CID"/>
    <property type="match status" value="1"/>
</dbReference>
<dbReference type="GO" id="GO:0000993">
    <property type="term" value="F:RNA polymerase II complex binding"/>
    <property type="evidence" value="ECO:0007669"/>
    <property type="project" value="InterPro"/>
</dbReference>
<dbReference type="PANTHER" id="PTHR15921">
    <property type="entry name" value="PRE-MRNA CLEAVAGE COMPLEX II"/>
    <property type="match status" value="1"/>
</dbReference>
<dbReference type="InterPro" id="IPR045154">
    <property type="entry name" value="PCF11-like"/>
</dbReference>
<keyword evidence="1" id="KW-0507">mRNA processing</keyword>
<dbReference type="InterPro" id="IPR047415">
    <property type="entry name" value="Pcf11_CID"/>
</dbReference>
<dbReference type="InterPro" id="IPR006569">
    <property type="entry name" value="CID_dom"/>
</dbReference>
<dbReference type="SMART" id="SM00582">
    <property type="entry name" value="RPR"/>
    <property type="match status" value="1"/>
</dbReference>
<dbReference type="SUPFAM" id="SSF48464">
    <property type="entry name" value="ENTH/VHS domain"/>
    <property type="match status" value="1"/>
</dbReference>
<reference evidence="3 4" key="1">
    <citation type="journal article" date="2018" name="PLoS Genet.">
        <title>Population sequencing reveals clonal diversity and ancestral inbreeding in the grapevine cultivar Chardonnay.</title>
        <authorList>
            <person name="Roach M.J."/>
            <person name="Johnson D.L."/>
            <person name="Bohlmann J."/>
            <person name="van Vuuren H.J."/>
            <person name="Jones S.J."/>
            <person name="Pretorius I.S."/>
            <person name="Schmidt S.A."/>
            <person name="Borneman A.R."/>
        </authorList>
    </citation>
    <scope>NUCLEOTIDE SEQUENCE [LARGE SCALE GENOMIC DNA]</scope>
    <source>
        <strain evidence="4">cv. Chardonnay</strain>
        <tissue evidence="3">Leaf</tissue>
    </source>
</reference>
<comment type="caution">
    <text evidence="3">The sequence shown here is derived from an EMBL/GenBank/DDBJ whole genome shotgun (WGS) entry which is preliminary data.</text>
</comment>
<dbReference type="GO" id="GO:0031124">
    <property type="term" value="P:mRNA 3'-end processing"/>
    <property type="evidence" value="ECO:0007669"/>
    <property type="project" value="InterPro"/>
</dbReference>
<dbReference type="Proteomes" id="UP000288805">
    <property type="component" value="Unassembled WGS sequence"/>
</dbReference>
<sequence>MVLPMQFVARIVEVSVEQKLPSLYLLDSIVKNIGRDYIKHFSSRLPEVFCEAYRQVHPNLYTAMRHLFGTWSAVFPPSVLRKIEAQLQFSPTLNNQSSGMASLRASESPRPTHSIHVNPKYLEARHQFEHSPVDSVYRSSSGTSLHRCTCCVGGDLDQYQ</sequence>
<evidence type="ECO:0000259" key="2">
    <source>
        <dbReference type="PROSITE" id="PS51391"/>
    </source>
</evidence>
<dbReference type="GO" id="GO:0003729">
    <property type="term" value="F:mRNA binding"/>
    <property type="evidence" value="ECO:0007669"/>
    <property type="project" value="InterPro"/>
</dbReference>
<dbReference type="PROSITE" id="PS51391">
    <property type="entry name" value="CID"/>
    <property type="match status" value="1"/>
</dbReference>
<dbReference type="EMBL" id="QGNW01000043">
    <property type="protein sequence ID" value="RVX07914.1"/>
    <property type="molecule type" value="Genomic_DNA"/>
</dbReference>
<feature type="domain" description="CID" evidence="2">
    <location>
        <begin position="1"/>
        <end position="91"/>
    </location>
</feature>
<dbReference type="CDD" id="cd16982">
    <property type="entry name" value="CID_Pcf11"/>
    <property type="match status" value="1"/>
</dbReference>
<evidence type="ECO:0000313" key="3">
    <source>
        <dbReference type="EMBL" id="RVX07914.1"/>
    </source>
</evidence>
<proteinExistence type="predicted"/>
<name>A0A438JG28_VITVI</name>
<dbReference type="GO" id="GO:0006369">
    <property type="term" value="P:termination of RNA polymerase II transcription"/>
    <property type="evidence" value="ECO:0007669"/>
    <property type="project" value="InterPro"/>
</dbReference>
<dbReference type="Gene3D" id="1.25.40.90">
    <property type="match status" value="1"/>
</dbReference>
<dbReference type="GO" id="GO:0005634">
    <property type="term" value="C:nucleus"/>
    <property type="evidence" value="ECO:0007669"/>
    <property type="project" value="UniProtKB-ARBA"/>
</dbReference>
<gene>
    <name evidence="3" type="primary">PCFS4_7</name>
    <name evidence="3" type="ORF">CK203_014866</name>
</gene>
<dbReference type="AlphaFoldDB" id="A0A438JG28"/>
<organism evidence="3 4">
    <name type="scientific">Vitis vinifera</name>
    <name type="common">Grape</name>
    <dbReference type="NCBI Taxonomy" id="29760"/>
    <lineage>
        <taxon>Eukaryota</taxon>
        <taxon>Viridiplantae</taxon>
        <taxon>Streptophyta</taxon>
        <taxon>Embryophyta</taxon>
        <taxon>Tracheophyta</taxon>
        <taxon>Spermatophyta</taxon>
        <taxon>Magnoliopsida</taxon>
        <taxon>eudicotyledons</taxon>
        <taxon>Gunneridae</taxon>
        <taxon>Pentapetalae</taxon>
        <taxon>rosids</taxon>
        <taxon>Vitales</taxon>
        <taxon>Vitaceae</taxon>
        <taxon>Viteae</taxon>
        <taxon>Vitis</taxon>
    </lineage>
</organism>
<dbReference type="InterPro" id="IPR008942">
    <property type="entry name" value="ENTH_VHS"/>
</dbReference>
<accession>A0A438JG28</accession>